<name>A0A1I9S275_AERSS</name>
<feature type="region of interest" description="Disordered" evidence="1">
    <location>
        <begin position="124"/>
        <end position="147"/>
    </location>
</feature>
<dbReference type="AlphaFoldDB" id="A0A1I9S275"/>
<feature type="compositionally biased region" description="Basic and acidic residues" evidence="1">
    <location>
        <begin position="137"/>
        <end position="147"/>
    </location>
</feature>
<reference evidence="2" key="1">
    <citation type="journal article" date="2016" name="Sci. Rep.">
        <title>Diversity of antibiotic-resistance genes in Canadian isolates of Aeromonas salmonicida subsp. salmonicida: dominance of pSN254b and discovery of pAsa8.</title>
        <authorList>
            <person name="Trudel M.V."/>
            <person name="Vincent A.T."/>
            <person name="Attere S.A."/>
            <person name="Labbe M."/>
            <person name="Derome N."/>
            <person name="Culley A.I."/>
            <person name="Charette S.J."/>
        </authorList>
    </citation>
    <scope>NUCLEOTIDE SEQUENCE</scope>
    <source>
        <strain evidence="2">M16474-11</strain>
        <plasmid evidence="2">pAsa8</plasmid>
    </source>
</reference>
<organism evidence="2">
    <name type="scientific">Aeromonas salmonicida subsp. salmonicida</name>
    <dbReference type="NCBI Taxonomy" id="29491"/>
    <lineage>
        <taxon>Bacteria</taxon>
        <taxon>Pseudomonadati</taxon>
        <taxon>Pseudomonadota</taxon>
        <taxon>Gammaproteobacteria</taxon>
        <taxon>Aeromonadales</taxon>
        <taxon>Aeromonadaceae</taxon>
        <taxon>Aeromonas</taxon>
    </lineage>
</organism>
<evidence type="ECO:0000256" key="1">
    <source>
        <dbReference type="SAM" id="MobiDB-lite"/>
    </source>
</evidence>
<keyword evidence="2" id="KW-0614">Plasmid</keyword>
<dbReference type="RefSeq" id="WP_137736206.1">
    <property type="nucleotide sequence ID" value="NZ_KX364409.1"/>
</dbReference>
<evidence type="ECO:0008006" key="3">
    <source>
        <dbReference type="Google" id="ProtNLM"/>
    </source>
</evidence>
<accession>A0A1I9S275</accession>
<dbReference type="EMBL" id="KX364409">
    <property type="protein sequence ID" value="AOZ60667.1"/>
    <property type="molecule type" value="Genomic_DNA"/>
</dbReference>
<protein>
    <recommendedName>
        <fullName evidence="3">DUF1173 family protein</fullName>
    </recommendedName>
</protein>
<proteinExistence type="predicted"/>
<sequence>MKVIKKGFYEATKGGYVRSLEERERQLLSDTWTPSSDPYTQQQSLLLQMREQQHWLLCDCQSSKPVVMYPRRYPSGVIGLVNHPDHHAHEEHCPFWKVTNPESEKEGRKLRRVRQRLDFCFHQRINSDPTEPEEQDKEPSKNKKKPGDPGLVKLIYLLLAISRLDRFDGENRYNQSLAIERIRKAAASLTVDKLFTVADILYTNINEINSAVRTLQTTKSKWSRRARPHAIFIVMFDKHEYVGKQLKIQWFKKSGAEWDKSEYIFPSHMKVVMPGRVNVAEGGPYIMAFTLADPEGKEDFPFFSPCKGAIVPILTKEHPMPVDSRFERETFKALRTLARKELECQRSITVIKPLSDLVAPLSGEPCRPDAVIEFGVRKVIVEVMGSYSDDYKLSKAITLPRMREIAPVIEFDALGADLDGQLREEAMKVCRQAVAKLTQDPSGSTASEPDPRG</sequence>
<evidence type="ECO:0000313" key="2">
    <source>
        <dbReference type="EMBL" id="AOZ60667.1"/>
    </source>
</evidence>
<geneLocation type="plasmid" evidence="2">
    <name>pAsa8</name>
</geneLocation>